<evidence type="ECO:0000313" key="2">
    <source>
        <dbReference type="Proteomes" id="UP000624041"/>
    </source>
</evidence>
<evidence type="ECO:0000313" key="1">
    <source>
        <dbReference type="EMBL" id="GGN55013.1"/>
    </source>
</evidence>
<organism evidence="1 2">
    <name type="scientific">Oceanobacillus indicireducens</name>
    <dbReference type="NCBI Taxonomy" id="1004261"/>
    <lineage>
        <taxon>Bacteria</taxon>
        <taxon>Bacillati</taxon>
        <taxon>Bacillota</taxon>
        <taxon>Bacilli</taxon>
        <taxon>Bacillales</taxon>
        <taxon>Bacillaceae</taxon>
        <taxon>Oceanobacillus</taxon>
    </lineage>
</organism>
<sequence length="57" mass="6675">MLYKIVGQNTKKVYARGSYRGDALRKLQNKYPYTKDNHSKRTLGVLFPEPLLIMCKK</sequence>
<name>A0A917XVE0_9BACI</name>
<dbReference type="Proteomes" id="UP000624041">
    <property type="component" value="Unassembled WGS sequence"/>
</dbReference>
<gene>
    <name evidence="1" type="ORF">GCM10007971_13370</name>
</gene>
<accession>A0A917XVE0</accession>
<protein>
    <submittedName>
        <fullName evidence="1">Uncharacterized protein</fullName>
    </submittedName>
</protein>
<reference evidence="1" key="2">
    <citation type="submission" date="2020-09" db="EMBL/GenBank/DDBJ databases">
        <authorList>
            <person name="Sun Q."/>
            <person name="Ohkuma M."/>
        </authorList>
    </citation>
    <scope>NUCLEOTIDE SEQUENCE</scope>
    <source>
        <strain evidence="1">JCM 17251</strain>
    </source>
</reference>
<comment type="caution">
    <text evidence="1">The sequence shown here is derived from an EMBL/GenBank/DDBJ whole genome shotgun (WGS) entry which is preliminary data.</text>
</comment>
<dbReference type="RefSeq" id="WP_229782601.1">
    <property type="nucleotide sequence ID" value="NZ_BMOS01000007.1"/>
</dbReference>
<dbReference type="AlphaFoldDB" id="A0A917XVE0"/>
<reference evidence="1" key="1">
    <citation type="journal article" date="2014" name="Int. J. Syst. Evol. Microbiol.">
        <title>Complete genome sequence of Corynebacterium casei LMG S-19264T (=DSM 44701T), isolated from a smear-ripened cheese.</title>
        <authorList>
            <consortium name="US DOE Joint Genome Institute (JGI-PGF)"/>
            <person name="Walter F."/>
            <person name="Albersmeier A."/>
            <person name="Kalinowski J."/>
            <person name="Ruckert C."/>
        </authorList>
    </citation>
    <scope>NUCLEOTIDE SEQUENCE</scope>
    <source>
        <strain evidence="1">JCM 17251</strain>
    </source>
</reference>
<keyword evidence="2" id="KW-1185">Reference proteome</keyword>
<proteinExistence type="predicted"/>
<dbReference type="EMBL" id="BMOS01000007">
    <property type="protein sequence ID" value="GGN55013.1"/>
    <property type="molecule type" value="Genomic_DNA"/>
</dbReference>